<dbReference type="Proteomes" id="UP000500961">
    <property type="component" value="Chromosome"/>
</dbReference>
<dbReference type="EMBL" id="CP041345">
    <property type="protein sequence ID" value="QKG79302.1"/>
    <property type="molecule type" value="Genomic_DNA"/>
</dbReference>
<reference evidence="1 2" key="1">
    <citation type="submission" date="2019-07" db="EMBL/GenBank/DDBJ databases">
        <title>Thalassofilum flectens gen. nov., sp. nov., a novel moderate thermophilic anaerobe from a shallow sea hot spring in Kunashir Island (Russia), representing a new family in the order Bacteroidales, and proposal of Thalassofilacea fam. nov.</title>
        <authorList>
            <person name="Kochetkova T.V."/>
            <person name="Podosokorskaya O.A."/>
            <person name="Novikov A."/>
            <person name="Elcheninov A.G."/>
            <person name="Toshchakov S.V."/>
            <person name="Kublanov I.V."/>
        </authorList>
    </citation>
    <scope>NUCLEOTIDE SEQUENCE [LARGE SCALE GENOMIC DNA]</scope>
    <source>
        <strain evidence="1 2">38-H</strain>
    </source>
</reference>
<evidence type="ECO:0000313" key="2">
    <source>
        <dbReference type="Proteomes" id="UP000500961"/>
    </source>
</evidence>
<name>A0A7D4C7Y3_9BACT</name>
<dbReference type="AlphaFoldDB" id="A0A7D4C7Y3"/>
<dbReference type="RefSeq" id="WP_173072922.1">
    <property type="nucleotide sequence ID" value="NZ_CP041345.1"/>
</dbReference>
<proteinExistence type="predicted"/>
<accession>A0A7D4C7Y3</accession>
<evidence type="ECO:0000313" key="1">
    <source>
        <dbReference type="EMBL" id="QKG79302.1"/>
    </source>
</evidence>
<gene>
    <name evidence="1" type="ORF">FHG85_03165</name>
</gene>
<keyword evidence="2" id="KW-1185">Reference proteome</keyword>
<dbReference type="KEGG" id="ttz:FHG85_03165"/>
<protein>
    <submittedName>
        <fullName evidence="1">Uncharacterized protein</fullName>
    </submittedName>
</protein>
<organism evidence="1 2">
    <name type="scientific">Tenuifilum thalassicum</name>
    <dbReference type="NCBI Taxonomy" id="2590900"/>
    <lineage>
        <taxon>Bacteria</taxon>
        <taxon>Pseudomonadati</taxon>
        <taxon>Bacteroidota</taxon>
        <taxon>Bacteroidia</taxon>
        <taxon>Bacteroidales</taxon>
        <taxon>Tenuifilaceae</taxon>
        <taxon>Tenuifilum</taxon>
    </lineage>
</organism>
<sequence>MRKQLILMVLIMGAVGWESHAQILLNIDEIIEKYGHPFDKESINDSMYYMVYSYDQIYNKQTDIMRLKSDYVKLGIINNQTTEICIVVLQEYPSAYLYKAINVLNSYMYKPKKNDFIWVNRKKGTVKRILYEKGMQTFYVAELYYGNHVMDMLK</sequence>